<reference evidence="4" key="1">
    <citation type="submission" date="2024-02" db="EMBL/GenBank/DDBJ databases">
        <authorList>
            <consortium name="ELIXIR-Norway"/>
            <consortium name="Elixir Norway"/>
        </authorList>
    </citation>
    <scope>NUCLEOTIDE SEQUENCE</scope>
</reference>
<keyword evidence="2" id="KW-0806">Transcription termination</keyword>
<dbReference type="PANTHER" id="PTHR13068">
    <property type="entry name" value="CGI-12 PROTEIN-RELATED"/>
    <property type="match status" value="1"/>
</dbReference>
<comment type="similarity">
    <text evidence="1">Belongs to the mTERF family.</text>
</comment>
<evidence type="ECO:0000256" key="3">
    <source>
        <dbReference type="ARBA" id="ARBA00022946"/>
    </source>
</evidence>
<gene>
    <name evidence="4" type="ORF">CSSPTR1EN2_LOCUS18019</name>
</gene>
<dbReference type="InterPro" id="IPR003690">
    <property type="entry name" value="MTERF"/>
</dbReference>
<dbReference type="EMBL" id="OZ019897">
    <property type="protein sequence ID" value="CAK9225998.1"/>
    <property type="molecule type" value="Genomic_DNA"/>
</dbReference>
<sequence>MRSAWKTVRDGGRYRLENLLLKGKKQRYGEKSLLHRCASTSQARDLCSSVCNATPPSLPSHPSKCSTSKSPVSLSAWPSCIEEQALGFRRGMQLKLRHVDLLYSFPSRALGGLHFTASYADKWRRTTVVAVSVRSSYAAATIIAVEELDLAAAVSDDSIRDSTVVALDCELSEGLTEDRQGSLSHVNDLEEKLRCLRNWGLTEEEFVKLQHHLPSSVRSALLKNSTKKLTEVASFLVQECGVPKQKVASALIGNVFLASSSIEECLRPKIEYLRSLGIGKDQVAKVIHRFPQILTYSMEQRVLPLEQKLLEIGLKLEDIGKVVMRYPGVLGTGINKIDRTIEFLRVAGVMEMAKMIARHPQILSLNLDGKVRDMINFMRLELLLEPAQINKIISIQPSIFTYSVESNLRPKVDFFQTLGLEKVEVGRMVALHPALMGHSVETSIKPKIEYLFNVMNRDVSEIVGFPQFLSYSLGQRIQPRYEFLAERGILTSLSSMLSCSPEVFNRRYSSRLPTPIQSLLASTKCKMKAIPAVAV</sequence>
<evidence type="ECO:0008006" key="6">
    <source>
        <dbReference type="Google" id="ProtNLM"/>
    </source>
</evidence>
<keyword evidence="2" id="KW-0804">Transcription</keyword>
<dbReference type="InterPro" id="IPR038538">
    <property type="entry name" value="MTERF_sf"/>
</dbReference>
<evidence type="ECO:0000256" key="1">
    <source>
        <dbReference type="ARBA" id="ARBA00007692"/>
    </source>
</evidence>
<keyword evidence="5" id="KW-1185">Reference proteome</keyword>
<dbReference type="Proteomes" id="UP001497512">
    <property type="component" value="Chromosome 5"/>
</dbReference>
<accession>A0ABP0UNL5</accession>
<dbReference type="Gene3D" id="1.25.70.10">
    <property type="entry name" value="Transcription termination factor 3, mitochondrial"/>
    <property type="match status" value="1"/>
</dbReference>
<dbReference type="Pfam" id="PF02536">
    <property type="entry name" value="mTERF"/>
    <property type="match status" value="1"/>
</dbReference>
<evidence type="ECO:0000313" key="5">
    <source>
        <dbReference type="Proteomes" id="UP001497512"/>
    </source>
</evidence>
<evidence type="ECO:0000313" key="4">
    <source>
        <dbReference type="EMBL" id="CAK9225998.1"/>
    </source>
</evidence>
<keyword evidence="3" id="KW-0809">Transit peptide</keyword>
<name>A0ABP0UNL5_9BRYO</name>
<organism evidence="4 5">
    <name type="scientific">Sphagnum troendelagicum</name>
    <dbReference type="NCBI Taxonomy" id="128251"/>
    <lineage>
        <taxon>Eukaryota</taxon>
        <taxon>Viridiplantae</taxon>
        <taxon>Streptophyta</taxon>
        <taxon>Embryophyta</taxon>
        <taxon>Bryophyta</taxon>
        <taxon>Sphagnophytina</taxon>
        <taxon>Sphagnopsida</taxon>
        <taxon>Sphagnales</taxon>
        <taxon>Sphagnaceae</taxon>
        <taxon>Sphagnum</taxon>
    </lineage>
</organism>
<keyword evidence="2" id="KW-0805">Transcription regulation</keyword>
<proteinExistence type="inferred from homology"/>
<dbReference type="PANTHER" id="PTHR13068:SF228">
    <property type="match status" value="1"/>
</dbReference>
<evidence type="ECO:0000256" key="2">
    <source>
        <dbReference type="ARBA" id="ARBA00022472"/>
    </source>
</evidence>
<dbReference type="SMART" id="SM00733">
    <property type="entry name" value="Mterf"/>
    <property type="match status" value="8"/>
</dbReference>
<protein>
    <recommendedName>
        <fullName evidence="6">Transcription termination factor MTERF4, chloroplastic</fullName>
    </recommendedName>
</protein>